<evidence type="ECO:0000256" key="4">
    <source>
        <dbReference type="ARBA" id="ARBA00023172"/>
    </source>
</evidence>
<evidence type="ECO:0000259" key="8">
    <source>
        <dbReference type="PROSITE" id="PS51900"/>
    </source>
</evidence>
<evidence type="ECO:0000256" key="2">
    <source>
        <dbReference type="ARBA" id="ARBA00022908"/>
    </source>
</evidence>
<dbReference type="AlphaFoldDB" id="A0A562RXJ6"/>
<feature type="compositionally biased region" description="Basic and acidic residues" evidence="6">
    <location>
        <begin position="1"/>
        <end position="11"/>
    </location>
</feature>
<dbReference type="InterPro" id="IPR050808">
    <property type="entry name" value="Phage_Integrase"/>
</dbReference>
<dbReference type="EMBL" id="VLLA01000003">
    <property type="protein sequence ID" value="TWI73799.1"/>
    <property type="molecule type" value="Genomic_DNA"/>
</dbReference>
<evidence type="ECO:0000313" key="9">
    <source>
        <dbReference type="EMBL" id="TWI73799.1"/>
    </source>
</evidence>
<evidence type="ECO:0000256" key="5">
    <source>
        <dbReference type="PROSITE-ProRule" id="PRU01248"/>
    </source>
</evidence>
<dbReference type="RefSeq" id="WP_145831433.1">
    <property type="nucleotide sequence ID" value="NZ_VLLA01000003.1"/>
</dbReference>
<dbReference type="Gene3D" id="1.10.443.10">
    <property type="entry name" value="Intergrase catalytic core"/>
    <property type="match status" value="1"/>
</dbReference>
<dbReference type="InterPro" id="IPR013762">
    <property type="entry name" value="Integrase-like_cat_sf"/>
</dbReference>
<dbReference type="InterPro" id="IPR011010">
    <property type="entry name" value="DNA_brk_join_enz"/>
</dbReference>
<evidence type="ECO:0000256" key="6">
    <source>
        <dbReference type="SAM" id="MobiDB-lite"/>
    </source>
</evidence>
<accession>A0A562RXJ6</accession>
<dbReference type="PANTHER" id="PTHR30629">
    <property type="entry name" value="PROPHAGE INTEGRASE"/>
    <property type="match status" value="1"/>
</dbReference>
<gene>
    <name evidence="9" type="ORF">IQ16_01943</name>
</gene>
<comment type="caution">
    <text evidence="9">The sequence shown here is derived from an EMBL/GenBank/DDBJ whole genome shotgun (WGS) entry which is preliminary data.</text>
</comment>
<dbReference type="InterPro" id="IPR025166">
    <property type="entry name" value="Integrase_DNA_bind_dom"/>
</dbReference>
<proteinExistence type="inferred from homology"/>
<dbReference type="CDD" id="cd00796">
    <property type="entry name" value="INT_Rci_Hp1_C"/>
    <property type="match status" value="1"/>
</dbReference>
<dbReference type="GO" id="GO:0003677">
    <property type="term" value="F:DNA binding"/>
    <property type="evidence" value="ECO:0007669"/>
    <property type="project" value="UniProtKB-UniRule"/>
</dbReference>
<reference evidence="9 10" key="1">
    <citation type="journal article" date="2015" name="Stand. Genomic Sci.">
        <title>Genomic Encyclopedia of Bacterial and Archaeal Type Strains, Phase III: the genomes of soil and plant-associated and newly described type strains.</title>
        <authorList>
            <person name="Whitman W.B."/>
            <person name="Woyke T."/>
            <person name="Klenk H.P."/>
            <person name="Zhou Y."/>
            <person name="Lilburn T.G."/>
            <person name="Beck B.J."/>
            <person name="De Vos P."/>
            <person name="Vandamme P."/>
            <person name="Eisen J.A."/>
            <person name="Garrity G."/>
            <person name="Hugenholtz P."/>
            <person name="Kyrpides N.C."/>
        </authorList>
    </citation>
    <scope>NUCLEOTIDE SEQUENCE [LARGE SCALE GENOMIC DNA]</scope>
    <source>
        <strain evidence="9 10">CGMCC 1.10948</strain>
    </source>
</reference>
<name>A0A562RXJ6_9BRAD</name>
<dbReference type="Gene3D" id="3.30.160.390">
    <property type="entry name" value="Integrase, DNA-binding domain"/>
    <property type="match status" value="1"/>
</dbReference>
<organism evidence="9 10">
    <name type="scientific">Bradyrhizobium huanghuaihaiense</name>
    <dbReference type="NCBI Taxonomy" id="990078"/>
    <lineage>
        <taxon>Bacteria</taxon>
        <taxon>Pseudomonadati</taxon>
        <taxon>Pseudomonadota</taxon>
        <taxon>Alphaproteobacteria</taxon>
        <taxon>Hyphomicrobiales</taxon>
        <taxon>Nitrobacteraceae</taxon>
        <taxon>Bradyrhizobium</taxon>
    </lineage>
</organism>
<feature type="region of interest" description="Disordered" evidence="6">
    <location>
        <begin position="1"/>
        <end position="21"/>
    </location>
</feature>
<dbReference type="PROSITE" id="PS51900">
    <property type="entry name" value="CB"/>
    <property type="match status" value="1"/>
</dbReference>
<dbReference type="Pfam" id="PF22022">
    <property type="entry name" value="Phage_int_M"/>
    <property type="match status" value="1"/>
</dbReference>
<evidence type="ECO:0000256" key="3">
    <source>
        <dbReference type="ARBA" id="ARBA00023125"/>
    </source>
</evidence>
<evidence type="ECO:0000256" key="1">
    <source>
        <dbReference type="ARBA" id="ARBA00008857"/>
    </source>
</evidence>
<dbReference type="InterPro" id="IPR038488">
    <property type="entry name" value="Integrase_DNA-bd_sf"/>
</dbReference>
<dbReference type="PROSITE" id="PS51898">
    <property type="entry name" value="TYR_RECOMBINASE"/>
    <property type="match status" value="1"/>
</dbReference>
<keyword evidence="2" id="KW-0229">DNA integration</keyword>
<keyword evidence="10" id="KW-1185">Reference proteome</keyword>
<sequence length="384" mass="42986">MADKITDRDVRNLPAPPSGNRITYDGEVKGFGVRVTKAGAKAFILNYRRKIDGLERRWTIGSFPDWTAGAARDEAKRLKREIDRGADPVGQQQTDRSAPTMADLCTRFEKEYLSRKRPSTQASYKQQIAADILPAMKKLKVAAVTYADVDELHRTISERAPYHANRVLALVSKMFSLAILWRWRTDNPCRGVERNPEHKRKRYLTQAELERLLTALDGLPDEQSANIIRLLLLTGARRGEVLAARWDQFDFTRSEWIKPGATTKQKTDHVVPLSAPAMELLKELKKVAGRAEHLFPSRDGGHRKDVKDSWAALCKAAKIESLRLHDLRHSFASILATGGASLPLIGALLGHTQPSTTARYSHIFDEAQRAAAERVGEVVGGKVR</sequence>
<evidence type="ECO:0000313" key="10">
    <source>
        <dbReference type="Proteomes" id="UP000316291"/>
    </source>
</evidence>
<dbReference type="PANTHER" id="PTHR30629:SF2">
    <property type="entry name" value="PROPHAGE INTEGRASE INTS-RELATED"/>
    <property type="match status" value="1"/>
</dbReference>
<feature type="domain" description="Tyr recombinase" evidence="7">
    <location>
        <begin position="199"/>
        <end position="373"/>
    </location>
</feature>
<comment type="similarity">
    <text evidence="1">Belongs to the 'phage' integrase family.</text>
</comment>
<dbReference type="GO" id="GO:0015074">
    <property type="term" value="P:DNA integration"/>
    <property type="evidence" value="ECO:0007669"/>
    <property type="project" value="UniProtKB-KW"/>
</dbReference>
<dbReference type="InterPro" id="IPR044068">
    <property type="entry name" value="CB"/>
</dbReference>
<dbReference type="Proteomes" id="UP000316291">
    <property type="component" value="Unassembled WGS sequence"/>
</dbReference>
<evidence type="ECO:0000259" key="7">
    <source>
        <dbReference type="PROSITE" id="PS51898"/>
    </source>
</evidence>
<keyword evidence="3 5" id="KW-0238">DNA-binding</keyword>
<dbReference type="InterPro" id="IPR053876">
    <property type="entry name" value="Phage_int_M"/>
</dbReference>
<dbReference type="SUPFAM" id="SSF56349">
    <property type="entry name" value="DNA breaking-rejoining enzymes"/>
    <property type="match status" value="1"/>
</dbReference>
<dbReference type="InterPro" id="IPR002104">
    <property type="entry name" value="Integrase_catalytic"/>
</dbReference>
<protein>
    <submittedName>
        <fullName evidence="9">Site-specific recombinase XerD</fullName>
    </submittedName>
</protein>
<feature type="domain" description="Core-binding (CB)" evidence="8">
    <location>
        <begin position="99"/>
        <end position="179"/>
    </location>
</feature>
<keyword evidence="4" id="KW-0233">DNA recombination</keyword>
<dbReference type="Pfam" id="PF00589">
    <property type="entry name" value="Phage_integrase"/>
    <property type="match status" value="1"/>
</dbReference>
<dbReference type="OrthoDB" id="7615137at2"/>
<dbReference type="Pfam" id="PF13356">
    <property type="entry name" value="Arm-DNA-bind_3"/>
    <property type="match status" value="1"/>
</dbReference>
<dbReference type="Gene3D" id="1.10.150.130">
    <property type="match status" value="1"/>
</dbReference>
<dbReference type="InterPro" id="IPR010998">
    <property type="entry name" value="Integrase_recombinase_N"/>
</dbReference>
<dbReference type="GO" id="GO:0006310">
    <property type="term" value="P:DNA recombination"/>
    <property type="evidence" value="ECO:0007669"/>
    <property type="project" value="UniProtKB-KW"/>
</dbReference>